<evidence type="ECO:0000256" key="2">
    <source>
        <dbReference type="ARBA" id="ARBA00022835"/>
    </source>
</evidence>
<dbReference type="SUPFAM" id="SSF110324">
    <property type="entry name" value="Ribosomal L27 protein-like"/>
    <property type="match status" value="1"/>
</dbReference>
<dbReference type="Pfam" id="PF14382">
    <property type="entry name" value="ECR1_N"/>
    <property type="match status" value="1"/>
</dbReference>
<accession>A0AAD9KAW1</accession>
<dbReference type="Gene3D" id="2.40.50.100">
    <property type="match status" value="1"/>
</dbReference>
<dbReference type="AlphaFoldDB" id="A0AAD9KAW1"/>
<comment type="caution">
    <text evidence="4">The sequence shown here is derived from an EMBL/GenBank/DDBJ whole genome shotgun (WGS) entry which is preliminary data.</text>
</comment>
<protein>
    <recommendedName>
        <fullName evidence="3">Exosome complex component N-terminal domain-containing protein</fullName>
    </recommendedName>
</protein>
<keyword evidence="2" id="KW-0271">Exosome</keyword>
<name>A0AAD9KAW1_9ANNE</name>
<comment type="subcellular location">
    <subcellularLocation>
        <location evidence="1">Nucleus</location>
    </subcellularLocation>
</comment>
<organism evidence="4 5">
    <name type="scientific">Paralvinella palmiformis</name>
    <dbReference type="NCBI Taxonomy" id="53620"/>
    <lineage>
        <taxon>Eukaryota</taxon>
        <taxon>Metazoa</taxon>
        <taxon>Spiralia</taxon>
        <taxon>Lophotrochozoa</taxon>
        <taxon>Annelida</taxon>
        <taxon>Polychaeta</taxon>
        <taxon>Sedentaria</taxon>
        <taxon>Canalipalpata</taxon>
        <taxon>Terebellida</taxon>
        <taxon>Terebelliformia</taxon>
        <taxon>Alvinellidae</taxon>
        <taxon>Paralvinella</taxon>
    </lineage>
</organism>
<dbReference type="GO" id="GO:0000178">
    <property type="term" value="C:exosome (RNase complex)"/>
    <property type="evidence" value="ECO:0007669"/>
    <property type="project" value="UniProtKB-KW"/>
</dbReference>
<proteinExistence type="predicted"/>
<evidence type="ECO:0000313" key="5">
    <source>
        <dbReference type="Proteomes" id="UP001208570"/>
    </source>
</evidence>
<dbReference type="GO" id="GO:0003723">
    <property type="term" value="F:RNA binding"/>
    <property type="evidence" value="ECO:0007669"/>
    <property type="project" value="InterPro"/>
</dbReference>
<dbReference type="GO" id="GO:0005634">
    <property type="term" value="C:nucleus"/>
    <property type="evidence" value="ECO:0007669"/>
    <property type="project" value="UniProtKB-SubCell"/>
</dbReference>
<evidence type="ECO:0000256" key="1">
    <source>
        <dbReference type="ARBA" id="ARBA00004123"/>
    </source>
</evidence>
<dbReference type="InterPro" id="IPR025721">
    <property type="entry name" value="Exosome_cplx_N_dom"/>
</dbReference>
<reference evidence="4" key="1">
    <citation type="journal article" date="2023" name="Mol. Biol. Evol.">
        <title>Third-Generation Sequencing Reveals the Adaptive Role of the Epigenome in Three Deep-Sea Polychaetes.</title>
        <authorList>
            <person name="Perez M."/>
            <person name="Aroh O."/>
            <person name="Sun Y."/>
            <person name="Lan Y."/>
            <person name="Juniper S.K."/>
            <person name="Young C.R."/>
            <person name="Angers B."/>
            <person name="Qian P.Y."/>
        </authorList>
    </citation>
    <scope>NUCLEOTIDE SEQUENCE</scope>
    <source>
        <strain evidence="4">P08H-3</strain>
    </source>
</reference>
<keyword evidence="5" id="KW-1185">Reference proteome</keyword>
<dbReference type="SUPFAM" id="SSF54791">
    <property type="entry name" value="Eukaryotic type KH-domain (KH-domain type I)"/>
    <property type="match status" value="1"/>
</dbReference>
<dbReference type="Proteomes" id="UP001208570">
    <property type="component" value="Unassembled WGS sequence"/>
</dbReference>
<dbReference type="InterPro" id="IPR036612">
    <property type="entry name" value="KH_dom_type_1_sf"/>
</dbReference>
<evidence type="ECO:0000259" key="3">
    <source>
        <dbReference type="Pfam" id="PF14382"/>
    </source>
</evidence>
<gene>
    <name evidence="4" type="ORF">LSH36_22g02009</name>
</gene>
<feature type="domain" description="Exosome complex component N-terminal" evidence="3">
    <location>
        <begin position="27"/>
        <end position="61"/>
    </location>
</feature>
<evidence type="ECO:0000313" key="4">
    <source>
        <dbReference type="EMBL" id="KAK2167909.1"/>
    </source>
</evidence>
<sequence length="156" mass="17544">MAVDVRLACEQVRKVALENEELQELKTPGELITATPGFMRGHGTYTEEEKLLASVAGIVERYNKLAEVQNVFSDGSLSLHTRSLKYGKPVSPADRAVIVRLRNCVVALAESHMTLYDTSIIYAYEESLKYTVKDLLKPEVKQEVADLCRQRLEQES</sequence>
<dbReference type="EMBL" id="JAODUP010000022">
    <property type="protein sequence ID" value="KAK2167909.1"/>
    <property type="molecule type" value="Genomic_DNA"/>
</dbReference>